<evidence type="ECO:0000256" key="8">
    <source>
        <dbReference type="SAM" id="Phobius"/>
    </source>
</evidence>
<comment type="subcellular location">
    <subcellularLocation>
        <location evidence="1">Membrane</location>
        <topology evidence="1">Multi-pass membrane protein</topology>
    </subcellularLocation>
</comment>
<dbReference type="SUPFAM" id="SSF103473">
    <property type="entry name" value="MFS general substrate transporter"/>
    <property type="match status" value="1"/>
</dbReference>
<feature type="compositionally biased region" description="Basic and acidic residues" evidence="7">
    <location>
        <begin position="1"/>
        <end position="12"/>
    </location>
</feature>
<feature type="transmembrane region" description="Helical" evidence="8">
    <location>
        <begin position="98"/>
        <end position="117"/>
    </location>
</feature>
<evidence type="ECO:0000256" key="7">
    <source>
        <dbReference type="SAM" id="MobiDB-lite"/>
    </source>
</evidence>
<feature type="transmembrane region" description="Helical" evidence="8">
    <location>
        <begin position="123"/>
        <end position="144"/>
    </location>
</feature>
<dbReference type="PANTHER" id="PTHR23501:SF187">
    <property type="entry name" value="MAJOR FACILITATOR SUPERFAMILY (MFS) PROFILE DOMAIN-CONTAINING PROTEIN"/>
    <property type="match status" value="1"/>
</dbReference>
<dbReference type="InterPro" id="IPR036259">
    <property type="entry name" value="MFS_trans_sf"/>
</dbReference>
<feature type="transmembrane region" description="Helical" evidence="8">
    <location>
        <begin position="360"/>
        <end position="379"/>
    </location>
</feature>
<dbReference type="PANTHER" id="PTHR23501">
    <property type="entry name" value="MAJOR FACILITATOR SUPERFAMILY"/>
    <property type="match status" value="1"/>
</dbReference>
<evidence type="ECO:0000313" key="10">
    <source>
        <dbReference type="EMBL" id="OBS27688.1"/>
    </source>
</evidence>
<evidence type="ECO:0000256" key="5">
    <source>
        <dbReference type="ARBA" id="ARBA00023136"/>
    </source>
</evidence>
<dbReference type="CDD" id="cd17502">
    <property type="entry name" value="MFS_Azr1_MDR_like"/>
    <property type="match status" value="1"/>
</dbReference>
<dbReference type="InterPro" id="IPR020846">
    <property type="entry name" value="MFS_dom"/>
</dbReference>
<feature type="transmembrane region" description="Helical" evidence="8">
    <location>
        <begin position="385"/>
        <end position="407"/>
    </location>
</feature>
<feature type="region of interest" description="Disordered" evidence="7">
    <location>
        <begin position="1"/>
        <end position="20"/>
    </location>
</feature>
<feature type="transmembrane region" description="Helical" evidence="8">
    <location>
        <begin position="335"/>
        <end position="353"/>
    </location>
</feature>
<feature type="transmembrane region" description="Helical" evidence="8">
    <location>
        <begin position="156"/>
        <end position="174"/>
    </location>
</feature>
<comment type="caution">
    <text evidence="10">The sequence shown here is derived from an EMBL/GenBank/DDBJ whole genome shotgun (WGS) entry which is preliminary data.</text>
</comment>
<feature type="transmembrane region" description="Helical" evidence="8">
    <location>
        <begin position="67"/>
        <end position="86"/>
    </location>
</feature>
<feature type="transmembrane region" description="Helical" evidence="8">
    <location>
        <begin position="256"/>
        <end position="274"/>
    </location>
</feature>
<evidence type="ECO:0000256" key="6">
    <source>
        <dbReference type="ARBA" id="ARBA00023180"/>
    </source>
</evidence>
<dbReference type="PROSITE" id="PS50850">
    <property type="entry name" value="MFS"/>
    <property type="match status" value="1"/>
</dbReference>
<evidence type="ECO:0000259" key="9">
    <source>
        <dbReference type="PROSITE" id="PS50850"/>
    </source>
</evidence>
<name>A0A1B8B4M9_FUSPO</name>
<feature type="transmembrane region" description="Helical" evidence="8">
    <location>
        <begin position="501"/>
        <end position="518"/>
    </location>
</feature>
<evidence type="ECO:0000313" key="11">
    <source>
        <dbReference type="Proteomes" id="UP000091967"/>
    </source>
</evidence>
<gene>
    <name evidence="10" type="ORF">FPOA_01630</name>
</gene>
<keyword evidence="11" id="KW-1185">Reference proteome</keyword>
<keyword evidence="4 8" id="KW-1133">Transmembrane helix</keyword>
<dbReference type="Gene3D" id="1.20.1250.20">
    <property type="entry name" value="MFS general substrate transporter like domains"/>
    <property type="match status" value="1"/>
</dbReference>
<feature type="transmembrane region" description="Helical" evidence="8">
    <location>
        <begin position="295"/>
        <end position="315"/>
    </location>
</feature>
<keyword evidence="3 8" id="KW-0812">Transmembrane</keyword>
<evidence type="ECO:0000256" key="3">
    <source>
        <dbReference type="ARBA" id="ARBA00022692"/>
    </source>
</evidence>
<dbReference type="GO" id="GO:0022857">
    <property type="term" value="F:transmembrane transporter activity"/>
    <property type="evidence" value="ECO:0007669"/>
    <property type="project" value="InterPro"/>
</dbReference>
<feature type="transmembrane region" description="Helical" evidence="8">
    <location>
        <begin position="226"/>
        <end position="244"/>
    </location>
</feature>
<keyword evidence="6" id="KW-0325">Glycoprotein</keyword>
<dbReference type="Proteomes" id="UP000091967">
    <property type="component" value="Unassembled WGS sequence"/>
</dbReference>
<dbReference type="EMBL" id="LYXU01000001">
    <property type="protein sequence ID" value="OBS27688.1"/>
    <property type="molecule type" value="Genomic_DNA"/>
</dbReference>
<dbReference type="GO" id="GO:0005886">
    <property type="term" value="C:plasma membrane"/>
    <property type="evidence" value="ECO:0007669"/>
    <property type="project" value="TreeGrafter"/>
</dbReference>
<dbReference type="PRINTS" id="PR01036">
    <property type="entry name" value="TCRTETB"/>
</dbReference>
<dbReference type="InterPro" id="IPR011701">
    <property type="entry name" value="MFS"/>
</dbReference>
<feature type="domain" description="Major facilitator superfamily (MFS) profile" evidence="9">
    <location>
        <begin position="33"/>
        <end position="487"/>
    </location>
</feature>
<dbReference type="Pfam" id="PF07690">
    <property type="entry name" value="MFS_1"/>
    <property type="match status" value="1"/>
</dbReference>
<feature type="transmembrane region" description="Helical" evidence="8">
    <location>
        <begin position="186"/>
        <end position="206"/>
    </location>
</feature>
<reference evidence="10 11" key="1">
    <citation type="submission" date="2016-06" db="EMBL/GenBank/DDBJ databases">
        <title>Living apart together: crosstalk between the core and supernumerary genomes in a fungal plant pathogen.</title>
        <authorList>
            <person name="Vanheule A."/>
            <person name="Audenaert K."/>
            <person name="Warris S."/>
            <person name="Van De Geest H."/>
            <person name="Schijlen E."/>
            <person name="Hofte M."/>
            <person name="De Saeger S."/>
            <person name="Haesaert G."/>
            <person name="Waalwijk C."/>
            <person name="Van Der Lee T."/>
        </authorList>
    </citation>
    <scope>NUCLEOTIDE SEQUENCE [LARGE SCALE GENOMIC DNA]</scope>
    <source>
        <strain evidence="10 11">2516</strain>
    </source>
</reference>
<accession>A0A1B8B4M9</accession>
<dbReference type="AlphaFoldDB" id="A0A1B8B4M9"/>
<feature type="transmembrane region" description="Helical" evidence="8">
    <location>
        <begin position="30"/>
        <end position="55"/>
    </location>
</feature>
<evidence type="ECO:0000256" key="2">
    <source>
        <dbReference type="ARBA" id="ARBA00022448"/>
    </source>
</evidence>
<proteinExistence type="predicted"/>
<dbReference type="Gene3D" id="1.20.1720.10">
    <property type="entry name" value="Multidrug resistance protein D"/>
    <property type="match status" value="1"/>
</dbReference>
<evidence type="ECO:0000256" key="4">
    <source>
        <dbReference type="ARBA" id="ARBA00022989"/>
    </source>
</evidence>
<keyword evidence="2" id="KW-0813">Transport</keyword>
<evidence type="ECO:0000256" key="1">
    <source>
        <dbReference type="ARBA" id="ARBA00004141"/>
    </source>
</evidence>
<sequence length="886" mass="98174">MSDQQKVEKGDGEAQSTEGQTPKFNKDYRFWMIMVTLILATILASLESTVVITSLPTIVNDLKLGSSYIWVTNVFFLTTACVQPLFGQLVNIWGRKKVMMAIFALYTLGSGIAGGANGGAMLIVGRTIQGIGSGGITMANDVIISDLVPLRYRGNYIAILLLVMTVGFAIGPFLGGVIVENTTWRWVFYLNLPLGGVAIIVTYFFLNLQYDRTQSTMERLRRIDYVGNAILIGSSVSILIALTWAGPVHPWSDARILVPLIIGLLGLVGFVIYEGSGIPPEPVMPIRLFSSRTSYIVYANTFLNQLLIMWLYYFLPLYFQAVKMSTPSRSGLQMLPVALIAIPGAALSAFMLSRWGKYKGLHVSGFFIMTLGVGLFGLLEEDSPPVAWVLVQFLPAIGSGFLLNTLLPAFQASTEEIDQAAATGTWSFIRSLGTVWGVAIAGTVFNSYTKQYAHIIGNEQARDVLRSGDSYQSATRSFILQFDEETQEQLRHVFMLSLRKVYVISVSFGGLAFVLSLLEKEIPLREELDTQYGLDEKDPISKYHCLIISHLPFGTFGNSNILHLAHSAIRTSSIMPGNNTTEYPPALRHIVQPGEEDVATTSGGVRMHVGAAGRRQFQEVWLWPASYHKEMTPAYNVQTHGPSHSTQSLLPSGMELEPNDAAVRMLEIGLVIADEPDLYVDRGHSRNKYREQQRKERGILTRNSNGDSLEKIVKTRRAIVSRAVRFYAADIKETEPKSNIPNNDDAAVTDHLEDVQTEYQPFFNHSATESNGKTAFLAFDRSLTDGDIASLIKEIEPQVQLKLDPETIRAIHEIMCSETDGQHTLGQLFPQSELASFVTNCYTMNGLFPEEGSLRLTVRVACTMSQEYARRASLYRAGLNTVHFQT</sequence>
<protein>
    <recommendedName>
        <fullName evidence="9">Major facilitator superfamily (MFS) profile domain-containing protein</fullName>
    </recommendedName>
</protein>
<organism evidence="10 11">
    <name type="scientific">Fusarium poae</name>
    <dbReference type="NCBI Taxonomy" id="36050"/>
    <lineage>
        <taxon>Eukaryota</taxon>
        <taxon>Fungi</taxon>
        <taxon>Dikarya</taxon>
        <taxon>Ascomycota</taxon>
        <taxon>Pezizomycotina</taxon>
        <taxon>Sordariomycetes</taxon>
        <taxon>Hypocreomycetidae</taxon>
        <taxon>Hypocreales</taxon>
        <taxon>Nectriaceae</taxon>
        <taxon>Fusarium</taxon>
    </lineage>
</organism>
<keyword evidence="5 8" id="KW-0472">Membrane</keyword>